<feature type="domain" description="Stomatal closure-related actin-binding protein coiled-coil" evidence="3">
    <location>
        <begin position="135"/>
        <end position="298"/>
    </location>
</feature>
<gene>
    <name evidence="6" type="primary">LOC103721857</name>
</gene>
<dbReference type="InterPro" id="IPR032012">
    <property type="entry name" value="SCAB-ABD"/>
</dbReference>
<dbReference type="Pfam" id="PF17684">
    <property type="entry name" value="SCAB-PH"/>
    <property type="match status" value="1"/>
</dbReference>
<dbReference type="GO" id="GO:0007015">
    <property type="term" value="P:actin filament organization"/>
    <property type="evidence" value="ECO:0007669"/>
    <property type="project" value="InterPro"/>
</dbReference>
<dbReference type="InterPro" id="IPR039640">
    <property type="entry name" value="SCAB"/>
</dbReference>
<dbReference type="Gene3D" id="2.60.40.2700">
    <property type="match status" value="1"/>
</dbReference>
<dbReference type="OrthoDB" id="2014217at2759"/>
<dbReference type="Pfam" id="PF16709">
    <property type="entry name" value="SCAB-Ig"/>
    <property type="match status" value="1"/>
</dbReference>
<dbReference type="PANTHER" id="PTHR31172:SF3">
    <property type="entry name" value="STOMATAL CLOSURE-RELATED ACTIN-BINDING PROTEIN 1"/>
    <property type="match status" value="1"/>
</dbReference>
<evidence type="ECO:0000259" key="4">
    <source>
        <dbReference type="Pfam" id="PF17684"/>
    </source>
</evidence>
<dbReference type="InterPro" id="IPR032009">
    <property type="entry name" value="SCAB_CC"/>
</dbReference>
<dbReference type="GO" id="GO:0003779">
    <property type="term" value="F:actin binding"/>
    <property type="evidence" value="ECO:0007669"/>
    <property type="project" value="InterPro"/>
</dbReference>
<accession>A0A8B8ZY20</accession>
<reference evidence="6" key="1">
    <citation type="submission" date="2025-08" db="UniProtKB">
        <authorList>
            <consortium name="RefSeq"/>
        </authorList>
    </citation>
    <scope>IDENTIFICATION</scope>
    <source>
        <tissue evidence="6">Young leaves</tissue>
    </source>
</reference>
<evidence type="ECO:0000313" key="5">
    <source>
        <dbReference type="Proteomes" id="UP000228380"/>
    </source>
</evidence>
<evidence type="ECO:0000259" key="2">
    <source>
        <dbReference type="Pfam" id="PF16711"/>
    </source>
</evidence>
<dbReference type="Pfam" id="PF16711">
    <property type="entry name" value="SCAB-ABD"/>
    <property type="match status" value="1"/>
</dbReference>
<feature type="domain" description="Stomatal closure-related actin-binding protein actin-binding" evidence="2">
    <location>
        <begin position="86"/>
        <end position="128"/>
    </location>
</feature>
<dbReference type="Gene3D" id="1.20.5.440">
    <property type="entry name" value="ATP synthase delta/epsilon subunit, C-terminal domain"/>
    <property type="match status" value="1"/>
</dbReference>
<organism evidence="5 6">
    <name type="scientific">Phoenix dactylifera</name>
    <name type="common">Date palm</name>
    <dbReference type="NCBI Taxonomy" id="42345"/>
    <lineage>
        <taxon>Eukaryota</taxon>
        <taxon>Viridiplantae</taxon>
        <taxon>Streptophyta</taxon>
        <taxon>Embryophyta</taxon>
        <taxon>Tracheophyta</taxon>
        <taxon>Spermatophyta</taxon>
        <taxon>Magnoliopsida</taxon>
        <taxon>Liliopsida</taxon>
        <taxon>Arecaceae</taxon>
        <taxon>Coryphoideae</taxon>
        <taxon>Phoeniceae</taxon>
        <taxon>Phoenix</taxon>
    </lineage>
</organism>
<dbReference type="RefSeq" id="XP_038976204.1">
    <property type="nucleotide sequence ID" value="XM_039120276.1"/>
</dbReference>
<dbReference type="InterPro" id="IPR032015">
    <property type="entry name" value="SCAB-Ig"/>
</dbReference>
<dbReference type="Gene3D" id="2.30.29.140">
    <property type="match status" value="1"/>
</dbReference>
<feature type="domain" description="Stomatal closure-related actin-binding protein Ig" evidence="1">
    <location>
        <begin position="312"/>
        <end position="409"/>
    </location>
</feature>
<dbReference type="KEGG" id="pda:103721857"/>
<dbReference type="Proteomes" id="UP000228380">
    <property type="component" value="Unplaced"/>
</dbReference>
<dbReference type="InterPro" id="IPR041144">
    <property type="entry name" value="SCAB-PH"/>
</dbReference>
<dbReference type="GO" id="GO:0010119">
    <property type="term" value="P:regulation of stomatal movement"/>
    <property type="evidence" value="ECO:0007669"/>
    <property type="project" value="InterPro"/>
</dbReference>
<sequence>MTQYCFLLLLFLSFFLSFFLPFSLMMAKKVLGAGEMMLDFREKMQNEAVRFVTYNVNFASSKFSNYKIRANNILVEPNKAPEAPSLKEIVAKETAELLERRQRLSVRDLAKKFEKGLNTATKLSNEAKWREVTNGGVLLKKLMVVLESLKGRMVGQNKDEVEEAISMVEILVDQLAESEGELLQEKSEVKKLAILLKKASEDAKKLVEEERACAHAKIESARAAVQRVLQAFHEHEKLSRSKEKQKDFQELMSEVQEARRIKMLHQPSRVMDMEHELQALRIQYAEKSMSSVQLGKELERSRTLKENKNQLYELEGLESLGSSLHIIPREDTAPDISTCSIQWYRIQPEGNKKELIPGATKSVYAPEPFDVGRFVLAEIVMGAESITVATTGPIDPAAGLGSYVEALLRKHETEFKVVVVRMNGENHVSNSIHVFHVGRLSIKLSREKTILAREFYSTSMQLCGARGGGNAAAQAIFWQAKKGLSFTLAFQSERERNAAMMLARRFAFDCNITLAGPDDRASAGT</sequence>
<keyword evidence="5" id="KW-1185">Reference proteome</keyword>
<evidence type="ECO:0000259" key="1">
    <source>
        <dbReference type="Pfam" id="PF16709"/>
    </source>
</evidence>
<proteinExistence type="predicted"/>
<dbReference type="PANTHER" id="PTHR31172">
    <property type="entry name" value="STOMATAL CLOSURE-RELATED ACTIN-BINDING PROTEIN 1"/>
    <property type="match status" value="1"/>
</dbReference>
<name>A0A8B8ZY20_PHODC</name>
<dbReference type="GeneID" id="103721857"/>
<dbReference type="AlphaFoldDB" id="A0A8B8ZY20"/>
<evidence type="ECO:0000313" key="6">
    <source>
        <dbReference type="RefSeq" id="XP_038976204.1"/>
    </source>
</evidence>
<evidence type="ECO:0000259" key="3">
    <source>
        <dbReference type="Pfam" id="PF16712"/>
    </source>
</evidence>
<protein>
    <submittedName>
        <fullName evidence="6">Stomatal closure-related actin-binding protein 1-like isoform X1</fullName>
    </submittedName>
</protein>
<feature type="domain" description="Stomatal closure-related actin-binding protein PH" evidence="4">
    <location>
        <begin position="412"/>
        <end position="519"/>
    </location>
</feature>
<dbReference type="Pfam" id="PF16712">
    <property type="entry name" value="SCAB_CC"/>
    <property type="match status" value="1"/>
</dbReference>